<evidence type="ECO:0000256" key="2">
    <source>
        <dbReference type="ARBA" id="ARBA00022842"/>
    </source>
</evidence>
<dbReference type="CDD" id="cd00475">
    <property type="entry name" value="Cis_IPPS"/>
    <property type="match status" value="1"/>
</dbReference>
<keyword evidence="2" id="KW-0460">Magnesium</keyword>
<accession>A0A061ANX6</accession>
<dbReference type="EMBL" id="LK052886">
    <property type="protein sequence ID" value="CDR37040.1"/>
    <property type="molecule type" value="Genomic_DNA"/>
</dbReference>
<dbReference type="OMA" id="KIEVNCL"/>
<dbReference type="HAMAP" id="MF_01139">
    <property type="entry name" value="ISPT"/>
    <property type="match status" value="1"/>
</dbReference>
<name>A0A061ANX6_CYBFA</name>
<dbReference type="GO" id="GO:0016020">
    <property type="term" value="C:membrane"/>
    <property type="evidence" value="ECO:0007669"/>
    <property type="project" value="TreeGrafter"/>
</dbReference>
<dbReference type="OrthoDB" id="4173905at2759"/>
<dbReference type="InterPro" id="IPR001441">
    <property type="entry name" value="UPP_synth-like"/>
</dbReference>
<dbReference type="InterPro" id="IPR036424">
    <property type="entry name" value="UPP_synth-like_sf"/>
</dbReference>
<dbReference type="STRING" id="36022.A0A061ANX6"/>
<dbReference type="NCBIfam" id="TIGR00055">
    <property type="entry name" value="uppS"/>
    <property type="match status" value="1"/>
</dbReference>
<evidence type="ECO:0000313" key="5">
    <source>
        <dbReference type="EMBL" id="ONH69396.1"/>
    </source>
</evidence>
<dbReference type="Proteomes" id="UP000189513">
    <property type="component" value="Unassembled WGS sequence"/>
</dbReference>
<protein>
    <recommendedName>
        <fullName evidence="3">Alkyl transferase</fullName>
        <ecNumber evidence="3">2.5.1.-</ecNumber>
    </recommendedName>
</protein>
<evidence type="ECO:0000256" key="1">
    <source>
        <dbReference type="ARBA" id="ARBA00022679"/>
    </source>
</evidence>
<dbReference type="SUPFAM" id="SSF64005">
    <property type="entry name" value="Undecaprenyl diphosphate synthase"/>
    <property type="match status" value="1"/>
</dbReference>
<evidence type="ECO:0000256" key="3">
    <source>
        <dbReference type="RuleBase" id="RU363018"/>
    </source>
</evidence>
<dbReference type="EC" id="2.5.1.-" evidence="3"/>
<dbReference type="GO" id="GO:0005783">
    <property type="term" value="C:endoplasmic reticulum"/>
    <property type="evidence" value="ECO:0007669"/>
    <property type="project" value="TreeGrafter"/>
</dbReference>
<dbReference type="AlphaFoldDB" id="A0A061ANX6"/>
<gene>
    <name evidence="5" type="ORF">BON22_0539</name>
    <name evidence="4" type="ORF">CYFA0S_01e06700g</name>
</gene>
<dbReference type="EMBL" id="MPUK01000001">
    <property type="protein sequence ID" value="ONH69396.1"/>
    <property type="molecule type" value="Genomic_DNA"/>
</dbReference>
<sequence length="321" mass="36701">MGILNGLYNYVGTHLTGPIFETVDEHARDVIISTLRTGNVPQHVAFIMDGNRRYAKSKGLQTHKGHEMGAVALIQIIDSCLKLGISHVSMYAFSIENFKRTPEEVSLLFSLLMERIDQFLNQSERYSQGARVRIIGNRTLVPEETMEKLEEIEKKTFNNNKITLNVCFSYTSRDELTHSIGQSVLLAEGGYSNKNKVDEEWVERFFYYPTDTPKVDLLVRTSGHTRLSDYLLWQVCENAKIVFVSTYWPQFSVFEFYLVLIQWGFEKSIAEKFKDYESYLISKFEGVVPTSYKKKGGVNLNELPIPPPFVTVTGKLTSSSK</sequence>
<dbReference type="GO" id="GO:1904423">
    <property type="term" value="C:dehydrodolichyl diphosphate synthase complex"/>
    <property type="evidence" value="ECO:0007669"/>
    <property type="project" value="TreeGrafter"/>
</dbReference>
<dbReference type="PROSITE" id="PS01066">
    <property type="entry name" value="UPP_SYNTHASE"/>
    <property type="match status" value="1"/>
</dbReference>
<proteinExistence type="inferred from homology"/>
<dbReference type="GO" id="GO:0005811">
    <property type="term" value="C:lipid droplet"/>
    <property type="evidence" value="ECO:0007669"/>
    <property type="project" value="TreeGrafter"/>
</dbReference>
<comment type="similarity">
    <text evidence="3">Belongs to the UPP synthase family.</text>
</comment>
<dbReference type="PANTHER" id="PTHR10291:SF2">
    <property type="entry name" value="DEHYDRODOLICHYL DIPHOSPHATE SYNTHASE COMPLEX SUBUNIT SRT1"/>
    <property type="match status" value="1"/>
</dbReference>
<dbReference type="InterPro" id="IPR018520">
    <property type="entry name" value="UPP_synth-like_CS"/>
</dbReference>
<dbReference type="FunFam" id="3.40.1180.10:FF:000005">
    <property type="entry name" value="Alkyl transferase"/>
    <property type="match status" value="1"/>
</dbReference>
<organism evidence="4">
    <name type="scientific">Cyberlindnera fabianii</name>
    <name type="common">Yeast</name>
    <name type="synonym">Hansenula fabianii</name>
    <dbReference type="NCBI Taxonomy" id="36022"/>
    <lineage>
        <taxon>Eukaryota</taxon>
        <taxon>Fungi</taxon>
        <taxon>Dikarya</taxon>
        <taxon>Ascomycota</taxon>
        <taxon>Saccharomycotina</taxon>
        <taxon>Saccharomycetes</taxon>
        <taxon>Phaffomycetales</taxon>
        <taxon>Phaffomycetaceae</taxon>
        <taxon>Cyberlindnera</taxon>
    </lineage>
</organism>
<dbReference type="GO" id="GO:0045547">
    <property type="term" value="F:ditrans,polycis-polyprenyl diphosphate synthase [(2E,6E)-farnesyl diphosphate specific] activity"/>
    <property type="evidence" value="ECO:0007669"/>
    <property type="project" value="TreeGrafter"/>
</dbReference>
<keyword evidence="1 3" id="KW-0808">Transferase</keyword>
<dbReference type="Pfam" id="PF01255">
    <property type="entry name" value="Prenyltransf"/>
    <property type="match status" value="1"/>
</dbReference>
<keyword evidence="6" id="KW-1185">Reference proteome</keyword>
<reference evidence="5" key="3">
    <citation type="submission" date="2017-01" db="EMBL/GenBank/DDBJ databases">
        <authorList>
            <person name="Mah S.A."/>
            <person name="Swanson W.J."/>
            <person name="Moy G.W."/>
            <person name="Vacquier V.D."/>
        </authorList>
    </citation>
    <scope>NUCLEOTIDE SEQUENCE [LARGE SCALE GENOMIC DNA]</scope>
    <source>
        <strain evidence="5">65</strain>
    </source>
</reference>
<dbReference type="VEuPathDB" id="FungiDB:BON22_0539"/>
<evidence type="ECO:0000313" key="6">
    <source>
        <dbReference type="Proteomes" id="UP000189513"/>
    </source>
</evidence>
<reference evidence="4" key="1">
    <citation type="journal article" date="2014" name="Genome Announc.">
        <title>Genome sequence of the yeast Cyberlindnera fabianii (Hansenula fabianii).</title>
        <authorList>
            <person name="Freel K.C."/>
            <person name="Sarilar V."/>
            <person name="Neuveglise C."/>
            <person name="Devillers H."/>
            <person name="Friedrich A."/>
            <person name="Schacherer J."/>
        </authorList>
    </citation>
    <scope>NUCLEOTIDE SEQUENCE</scope>
    <source>
        <strain evidence="4">YJS4271</strain>
    </source>
</reference>
<dbReference type="GO" id="GO:0016094">
    <property type="term" value="P:polyprenol biosynthetic process"/>
    <property type="evidence" value="ECO:0007669"/>
    <property type="project" value="TreeGrafter"/>
</dbReference>
<evidence type="ECO:0000313" key="4">
    <source>
        <dbReference type="EMBL" id="CDR37040.1"/>
    </source>
</evidence>
<dbReference type="PANTHER" id="PTHR10291">
    <property type="entry name" value="DEHYDRODOLICHYL DIPHOSPHATE SYNTHASE FAMILY MEMBER"/>
    <property type="match status" value="1"/>
</dbReference>
<dbReference type="Gene3D" id="3.40.1180.10">
    <property type="entry name" value="Decaprenyl diphosphate synthase-like"/>
    <property type="match status" value="1"/>
</dbReference>
<reference evidence="6" key="2">
    <citation type="journal article" date="2017" name="Genome Announc.">
        <title>Genome sequences of Cyberlindnera fabianii 65, Pichia kudriavzevii 129, and Saccharomyces cerevisiae 131 isolated from fermented masau fruits in Zimbabwe.</title>
        <authorList>
            <person name="van Rijswijck I.M.H."/>
            <person name="Derks M.F.L."/>
            <person name="Abee T."/>
            <person name="de Ridder D."/>
            <person name="Smid E.J."/>
        </authorList>
    </citation>
    <scope>NUCLEOTIDE SEQUENCE [LARGE SCALE GENOMIC DNA]</scope>
    <source>
        <strain evidence="6">65</strain>
    </source>
</reference>